<organism evidence="10 11">
    <name type="scientific">Mycolicibacterium thermoresistibile</name>
    <name type="common">Mycobacterium thermoresistibile</name>
    <dbReference type="NCBI Taxonomy" id="1797"/>
    <lineage>
        <taxon>Bacteria</taxon>
        <taxon>Bacillati</taxon>
        <taxon>Actinomycetota</taxon>
        <taxon>Actinomycetes</taxon>
        <taxon>Mycobacteriales</taxon>
        <taxon>Mycobacteriaceae</taxon>
        <taxon>Mycolicibacterium</taxon>
    </lineage>
</organism>
<dbReference type="Proteomes" id="UP000069654">
    <property type="component" value="Unassembled WGS sequence"/>
</dbReference>
<evidence type="ECO:0000256" key="2">
    <source>
        <dbReference type="ARBA" id="ARBA00022448"/>
    </source>
</evidence>
<reference evidence="11" key="2">
    <citation type="submission" date="2016-02" db="EMBL/GenBank/DDBJ databases">
        <title>Draft genome sequence of five rapidly growing Mycobacterium species.</title>
        <authorList>
            <person name="Katahira K."/>
            <person name="Gotou Y."/>
            <person name="Iida K."/>
            <person name="Ogura Y."/>
            <person name="Hayashi T."/>
        </authorList>
    </citation>
    <scope>NUCLEOTIDE SEQUENCE [LARGE SCALE GENOMIC DNA]</scope>
    <source>
        <strain evidence="11">JCM6362</strain>
    </source>
</reference>
<accession>A0A124E8W8</accession>
<evidence type="ECO:0000256" key="6">
    <source>
        <dbReference type="ARBA" id="ARBA00023014"/>
    </source>
</evidence>
<comment type="cofactor">
    <cofactor evidence="1">
        <name>[3Fe-4S] cluster</name>
        <dbReference type="ChEBI" id="CHEBI:21137"/>
    </cofactor>
</comment>
<evidence type="ECO:0000313" key="10">
    <source>
        <dbReference type="EMBL" id="GAT16991.1"/>
    </source>
</evidence>
<dbReference type="InterPro" id="IPR017896">
    <property type="entry name" value="4Fe4S_Fe-S-bd"/>
</dbReference>
<dbReference type="SUPFAM" id="SSF54862">
    <property type="entry name" value="4Fe-4S ferredoxins"/>
    <property type="match status" value="1"/>
</dbReference>
<evidence type="ECO:0000256" key="8">
    <source>
        <dbReference type="RuleBase" id="RU368020"/>
    </source>
</evidence>
<dbReference type="Gene3D" id="3.30.70.20">
    <property type="match status" value="1"/>
</dbReference>
<dbReference type="PANTHER" id="PTHR36923">
    <property type="entry name" value="FERREDOXIN"/>
    <property type="match status" value="1"/>
</dbReference>
<dbReference type="Pfam" id="PF13370">
    <property type="entry name" value="Fer4_13"/>
    <property type="match status" value="1"/>
</dbReference>
<dbReference type="InterPro" id="IPR001080">
    <property type="entry name" value="3Fe4S_ferredoxin"/>
</dbReference>
<dbReference type="AlphaFoldDB" id="A0A124E8W8"/>
<sequence length="64" mass="6770">MAVRVDLSKCTGIGLCEVTAPTVFQIGDDGQSRVIKDNLDAEERAAVEEAISNCPTRALSMDAS</sequence>
<dbReference type="PROSITE" id="PS51379">
    <property type="entry name" value="4FE4S_FER_2"/>
    <property type="match status" value="1"/>
</dbReference>
<evidence type="ECO:0000256" key="1">
    <source>
        <dbReference type="ARBA" id="ARBA00001927"/>
    </source>
</evidence>
<feature type="domain" description="4Fe-4S ferredoxin-type" evidence="9">
    <location>
        <begin position="1"/>
        <end position="29"/>
    </location>
</feature>
<gene>
    <name evidence="10" type="ORF">RMCT_3960</name>
</gene>
<keyword evidence="5 8" id="KW-0408">Iron</keyword>
<reference evidence="10 11" key="1">
    <citation type="journal article" date="2016" name="Genome Announc.">
        <title>Draft Genome Sequences of Five Rapidly Growing Mycobacterium Species, M. thermoresistibile, M. fortuitum subsp. acetamidolyticum, M. canariasense, M. brisbanense, and M. novocastrense.</title>
        <authorList>
            <person name="Katahira K."/>
            <person name="Ogura Y."/>
            <person name="Gotoh Y."/>
            <person name="Hayashi T."/>
        </authorList>
    </citation>
    <scope>NUCLEOTIDE SEQUENCE [LARGE SCALE GENOMIC DNA]</scope>
    <source>
        <strain evidence="10 11">JCM6362</strain>
    </source>
</reference>
<keyword evidence="6 8" id="KW-0411">Iron-sulfur</keyword>
<evidence type="ECO:0000256" key="5">
    <source>
        <dbReference type="ARBA" id="ARBA00023004"/>
    </source>
</evidence>
<dbReference type="PRINTS" id="PR00352">
    <property type="entry name" value="3FE4SFRDOXIN"/>
</dbReference>
<dbReference type="InterPro" id="IPR051269">
    <property type="entry name" value="Fe-S_cluster_ET"/>
</dbReference>
<keyword evidence="4 8" id="KW-0249">Electron transport</keyword>
<keyword evidence="3 8" id="KW-0479">Metal-binding</keyword>
<keyword evidence="2 8" id="KW-0813">Transport</keyword>
<dbReference type="OrthoDB" id="9803319at2"/>
<evidence type="ECO:0000256" key="4">
    <source>
        <dbReference type="ARBA" id="ARBA00022982"/>
    </source>
</evidence>
<dbReference type="EMBL" id="BCTB01000050">
    <property type="protein sequence ID" value="GAT16991.1"/>
    <property type="molecule type" value="Genomic_DNA"/>
</dbReference>
<dbReference type="GO" id="GO:0051538">
    <property type="term" value="F:3 iron, 4 sulfur cluster binding"/>
    <property type="evidence" value="ECO:0007669"/>
    <property type="project" value="UniProtKB-KW"/>
</dbReference>
<protein>
    <recommendedName>
        <fullName evidence="8">Ferredoxin</fullName>
    </recommendedName>
</protein>
<evidence type="ECO:0000256" key="7">
    <source>
        <dbReference type="ARBA" id="ARBA00023291"/>
    </source>
</evidence>
<dbReference type="GO" id="GO:0005506">
    <property type="term" value="F:iron ion binding"/>
    <property type="evidence" value="ECO:0007669"/>
    <property type="project" value="UniProtKB-UniRule"/>
</dbReference>
<evidence type="ECO:0000259" key="9">
    <source>
        <dbReference type="PROSITE" id="PS51379"/>
    </source>
</evidence>
<dbReference type="STRING" id="1797.RMCT_3960"/>
<comment type="caution">
    <text evidence="10">The sequence shown here is derived from an EMBL/GenBank/DDBJ whole genome shotgun (WGS) entry which is preliminary data.</text>
</comment>
<dbReference type="GO" id="GO:0009055">
    <property type="term" value="F:electron transfer activity"/>
    <property type="evidence" value="ECO:0007669"/>
    <property type="project" value="UniProtKB-UniRule"/>
</dbReference>
<proteinExistence type="predicted"/>
<name>A0A124E8W8_MYCTH</name>
<comment type="function">
    <text evidence="8">Ferredoxins are iron-sulfur proteins that transfer electrons in a wide variety of metabolic reactions.</text>
</comment>
<evidence type="ECO:0000256" key="3">
    <source>
        <dbReference type="ARBA" id="ARBA00022723"/>
    </source>
</evidence>
<dbReference type="RefSeq" id="WP_040546046.1">
    <property type="nucleotide sequence ID" value="NZ_BCTB01000050.1"/>
</dbReference>
<evidence type="ECO:0000313" key="11">
    <source>
        <dbReference type="Proteomes" id="UP000069654"/>
    </source>
</evidence>
<dbReference type="PANTHER" id="PTHR36923:SF3">
    <property type="entry name" value="FERREDOXIN"/>
    <property type="match status" value="1"/>
</dbReference>
<keyword evidence="7" id="KW-0003">3Fe-4S</keyword>